<dbReference type="Proteomes" id="UP001060039">
    <property type="component" value="Chromosome"/>
</dbReference>
<protein>
    <submittedName>
        <fullName evidence="2">DUF1761 domain-containing protein</fullName>
    </submittedName>
</protein>
<dbReference type="RefSeq" id="WP_255158505.1">
    <property type="nucleotide sequence ID" value="NZ_CP101497.1"/>
</dbReference>
<organism evidence="2 3">
    <name type="scientific">Microcella humidisoli</name>
    <dbReference type="NCBI Taxonomy" id="2963406"/>
    <lineage>
        <taxon>Bacteria</taxon>
        <taxon>Bacillati</taxon>
        <taxon>Actinomycetota</taxon>
        <taxon>Actinomycetes</taxon>
        <taxon>Micrococcales</taxon>
        <taxon>Microbacteriaceae</taxon>
        <taxon>Microcella</taxon>
    </lineage>
</organism>
<dbReference type="Pfam" id="PF08570">
    <property type="entry name" value="DUF1761"/>
    <property type="match status" value="1"/>
</dbReference>
<evidence type="ECO:0000313" key="2">
    <source>
        <dbReference type="EMBL" id="UTT61536.1"/>
    </source>
</evidence>
<feature type="transmembrane region" description="Helical" evidence="1">
    <location>
        <begin position="83"/>
        <end position="102"/>
    </location>
</feature>
<evidence type="ECO:0000256" key="1">
    <source>
        <dbReference type="SAM" id="Phobius"/>
    </source>
</evidence>
<keyword evidence="1" id="KW-0472">Membrane</keyword>
<name>A0ABY5FUT1_9MICO</name>
<proteinExistence type="predicted"/>
<gene>
    <name evidence="2" type="ORF">NNL39_07535</name>
</gene>
<keyword evidence="3" id="KW-1185">Reference proteome</keyword>
<evidence type="ECO:0000313" key="3">
    <source>
        <dbReference type="Proteomes" id="UP001060039"/>
    </source>
</evidence>
<feature type="transmembrane region" description="Helical" evidence="1">
    <location>
        <begin position="49"/>
        <end position="71"/>
    </location>
</feature>
<reference evidence="2" key="1">
    <citation type="submission" date="2022-07" db="EMBL/GenBank/DDBJ databases">
        <title>Taxonomic analysis of Microcella humidisoli nov. sp., isolated from riverside soil.</title>
        <authorList>
            <person name="Molina K.M."/>
            <person name="Kim S.B."/>
        </authorList>
    </citation>
    <scope>NUCLEOTIDE SEQUENCE</scope>
    <source>
        <strain evidence="2">MMS21-STM10</strain>
    </source>
</reference>
<feature type="transmembrane region" description="Helical" evidence="1">
    <location>
        <begin position="6"/>
        <end position="29"/>
    </location>
</feature>
<keyword evidence="1" id="KW-0812">Transmembrane</keyword>
<keyword evidence="1" id="KW-1133">Transmembrane helix</keyword>
<dbReference type="InterPro" id="IPR013879">
    <property type="entry name" value="DUF1761"/>
</dbReference>
<feature type="transmembrane region" description="Helical" evidence="1">
    <location>
        <begin position="114"/>
        <end position="135"/>
    </location>
</feature>
<accession>A0ABY5FUT1</accession>
<dbReference type="EMBL" id="CP101497">
    <property type="protein sequence ID" value="UTT61536.1"/>
    <property type="molecule type" value="Genomic_DNA"/>
</dbReference>
<sequence length="137" mass="14713">MSIDINLFAVLGAAVAAMVVGWLWFGLLFRKPWTRLAQLDERPAAKDAVQYPIAFVVNLLGAFVLAYIGSASQIANQVSLLEAALYSAVFGWLAFSAGRALITTVFESRSVKLLLINTGHDFAVLLTMALVIGLVGN</sequence>